<evidence type="ECO:0000259" key="2">
    <source>
        <dbReference type="Pfam" id="PF00534"/>
    </source>
</evidence>
<dbReference type="OrthoDB" id="9797829at2"/>
<accession>A0A1C0ZRL2</accession>
<protein>
    <recommendedName>
        <fullName evidence="6">Glycosyl transferase family 1 domain-containing protein</fullName>
    </recommendedName>
</protein>
<dbReference type="GO" id="GO:0016757">
    <property type="term" value="F:glycosyltransferase activity"/>
    <property type="evidence" value="ECO:0007669"/>
    <property type="project" value="InterPro"/>
</dbReference>
<dbReference type="Pfam" id="PF13439">
    <property type="entry name" value="Glyco_transf_4"/>
    <property type="match status" value="1"/>
</dbReference>
<dbReference type="InterPro" id="IPR028098">
    <property type="entry name" value="Glyco_trans_4-like_N"/>
</dbReference>
<evidence type="ECO:0000256" key="1">
    <source>
        <dbReference type="ARBA" id="ARBA00022679"/>
    </source>
</evidence>
<dbReference type="InterPro" id="IPR001296">
    <property type="entry name" value="Glyco_trans_1"/>
</dbReference>
<feature type="domain" description="Glycosyl transferase family 1" evidence="2">
    <location>
        <begin position="194"/>
        <end position="347"/>
    </location>
</feature>
<reference evidence="5" key="1">
    <citation type="submission" date="2016-05" db="EMBL/GenBank/DDBJ databases">
        <title>Paenibacillus oryzae. sp. nov., isolated from the rice root.</title>
        <authorList>
            <person name="Zhang J."/>
            <person name="Zhang X."/>
        </authorList>
    </citation>
    <scope>NUCLEOTIDE SEQUENCE [LARGE SCALE GENOMIC DNA]</scope>
    <source>
        <strain evidence="5">KCTC13222</strain>
    </source>
</reference>
<dbReference type="Pfam" id="PF00534">
    <property type="entry name" value="Glycos_transf_1"/>
    <property type="match status" value="1"/>
</dbReference>
<evidence type="ECO:0000313" key="5">
    <source>
        <dbReference type="Proteomes" id="UP000093309"/>
    </source>
</evidence>
<name>A0A1C0ZRL2_9BACL</name>
<organism evidence="4 5">
    <name type="scientific">Paenibacillus pectinilyticus</name>
    <dbReference type="NCBI Taxonomy" id="512399"/>
    <lineage>
        <taxon>Bacteria</taxon>
        <taxon>Bacillati</taxon>
        <taxon>Bacillota</taxon>
        <taxon>Bacilli</taxon>
        <taxon>Bacillales</taxon>
        <taxon>Paenibacillaceae</taxon>
        <taxon>Paenibacillus</taxon>
    </lineage>
</organism>
<evidence type="ECO:0000259" key="3">
    <source>
        <dbReference type="Pfam" id="PF13439"/>
    </source>
</evidence>
<dbReference type="CDD" id="cd03809">
    <property type="entry name" value="GT4_MtfB-like"/>
    <property type="match status" value="1"/>
</dbReference>
<dbReference type="STRING" id="512399.A8709_22995"/>
<evidence type="ECO:0000313" key="4">
    <source>
        <dbReference type="EMBL" id="OCT10707.1"/>
    </source>
</evidence>
<dbReference type="EMBL" id="LYPC01000030">
    <property type="protein sequence ID" value="OCT10707.1"/>
    <property type="molecule type" value="Genomic_DNA"/>
</dbReference>
<evidence type="ECO:0008006" key="6">
    <source>
        <dbReference type="Google" id="ProtNLM"/>
    </source>
</evidence>
<dbReference type="Proteomes" id="UP000093309">
    <property type="component" value="Unassembled WGS sequence"/>
</dbReference>
<feature type="domain" description="Glycosyltransferase subfamily 4-like N-terminal" evidence="3">
    <location>
        <begin position="90"/>
        <end position="173"/>
    </location>
</feature>
<gene>
    <name evidence="4" type="ORF">A8709_22995</name>
</gene>
<dbReference type="SUPFAM" id="SSF53756">
    <property type="entry name" value="UDP-Glycosyltransferase/glycogen phosphorylase"/>
    <property type="match status" value="1"/>
</dbReference>
<comment type="caution">
    <text evidence="4">The sequence shown here is derived from an EMBL/GenBank/DDBJ whole genome shotgun (WGS) entry which is preliminary data.</text>
</comment>
<sequence>MNIGINLLRFDPTKNIGGNYTYAFNIVQSLIQNKSNMYYLFLTDRNKEMFAFKADNIKCICLKSKKNIISKIFAENLFIEKQIKHLELEIFFSPCFLLPFRKLKIKSVVTIHDLNFRHFSQGFFKDIYKNILYRLTIRNSSAITTVSEFTKLDLCSFVPGFEGKIKVVYNGCNMTLESFDKSNHDSFERRYSIDYPYFLAISHYEHKNAELAIKAFALSKDKLSEQHQLIITGARHKLKEKLKTIAREEKVEKDIVFIDYVENEYIQSMYYGAKLFLFPSLFEGFGIPVIESMNMGCPVIASNNSSIPEVVGDAGILLDTGDVSQWSRFIIELSSNNDKMTSLREKGFLRASMFNWNESAIELMKIFKEVLDNKKKEQKIG</sequence>
<dbReference type="AlphaFoldDB" id="A0A1C0ZRL2"/>
<proteinExistence type="predicted"/>
<keyword evidence="1" id="KW-0808">Transferase</keyword>
<dbReference type="Gene3D" id="3.40.50.2000">
    <property type="entry name" value="Glycogen Phosphorylase B"/>
    <property type="match status" value="2"/>
</dbReference>
<dbReference type="RefSeq" id="WP_065859192.1">
    <property type="nucleotide sequence ID" value="NZ_LYPC01000030.1"/>
</dbReference>
<dbReference type="PANTHER" id="PTHR46401:SF2">
    <property type="entry name" value="GLYCOSYLTRANSFERASE WBBK-RELATED"/>
    <property type="match status" value="1"/>
</dbReference>
<keyword evidence="5" id="KW-1185">Reference proteome</keyword>
<dbReference type="PANTHER" id="PTHR46401">
    <property type="entry name" value="GLYCOSYLTRANSFERASE WBBK-RELATED"/>
    <property type="match status" value="1"/>
</dbReference>